<name>A0ABW0A8X6_9ACTN</name>
<evidence type="ECO:0000313" key="2">
    <source>
        <dbReference type="EMBL" id="MFC5148995.1"/>
    </source>
</evidence>
<proteinExistence type="predicted"/>
<evidence type="ECO:0008006" key="4">
    <source>
        <dbReference type="Google" id="ProtNLM"/>
    </source>
</evidence>
<comment type="caution">
    <text evidence="2">The sequence shown here is derived from an EMBL/GenBank/DDBJ whole genome shotgun (WGS) entry which is preliminary data.</text>
</comment>
<feature type="region of interest" description="Disordered" evidence="1">
    <location>
        <begin position="57"/>
        <end position="91"/>
    </location>
</feature>
<feature type="region of interest" description="Disordered" evidence="1">
    <location>
        <begin position="23"/>
        <end position="42"/>
    </location>
</feature>
<feature type="compositionally biased region" description="Basic and acidic residues" evidence="1">
    <location>
        <begin position="23"/>
        <end position="41"/>
    </location>
</feature>
<gene>
    <name evidence="2" type="ORF">ACFPP6_30455</name>
</gene>
<protein>
    <recommendedName>
        <fullName evidence="4">Secreted protein</fullName>
    </recommendedName>
</protein>
<dbReference type="Proteomes" id="UP001596222">
    <property type="component" value="Unassembled WGS sequence"/>
</dbReference>
<evidence type="ECO:0000313" key="3">
    <source>
        <dbReference type="Proteomes" id="UP001596222"/>
    </source>
</evidence>
<dbReference type="EMBL" id="JBHSKJ010000022">
    <property type="protein sequence ID" value="MFC5148995.1"/>
    <property type="molecule type" value="Genomic_DNA"/>
</dbReference>
<accession>A0ABW0A8X6</accession>
<reference evidence="3" key="1">
    <citation type="journal article" date="2019" name="Int. J. Syst. Evol. Microbiol.">
        <title>The Global Catalogue of Microorganisms (GCM) 10K type strain sequencing project: providing services to taxonomists for standard genome sequencing and annotation.</title>
        <authorList>
            <consortium name="The Broad Institute Genomics Platform"/>
            <consortium name="The Broad Institute Genome Sequencing Center for Infectious Disease"/>
            <person name="Wu L."/>
            <person name="Ma J."/>
        </authorList>
    </citation>
    <scope>NUCLEOTIDE SEQUENCE [LARGE SCALE GENOMIC DNA]</scope>
    <source>
        <strain evidence="3">CGMCC 4.1641</strain>
    </source>
</reference>
<organism evidence="2 3">
    <name type="scientific">Streptomyces aureoversilis</name>
    <dbReference type="NCBI Taxonomy" id="67277"/>
    <lineage>
        <taxon>Bacteria</taxon>
        <taxon>Bacillati</taxon>
        <taxon>Actinomycetota</taxon>
        <taxon>Actinomycetes</taxon>
        <taxon>Kitasatosporales</taxon>
        <taxon>Streptomycetaceae</taxon>
        <taxon>Streptomyces</taxon>
    </lineage>
</organism>
<dbReference type="RefSeq" id="WP_382049275.1">
    <property type="nucleotide sequence ID" value="NZ_JBHSKJ010000022.1"/>
</dbReference>
<feature type="compositionally biased region" description="Low complexity" evidence="1">
    <location>
        <begin position="69"/>
        <end position="82"/>
    </location>
</feature>
<keyword evidence="3" id="KW-1185">Reference proteome</keyword>
<evidence type="ECO:0000256" key="1">
    <source>
        <dbReference type="SAM" id="MobiDB-lite"/>
    </source>
</evidence>
<sequence length="139" mass="15100">MPQGLPQPIAEAAKRFVTAWASHDARPGKDRDYSDAADRAAAEATADFAARLRAKTGSAGAHQWQQWQTNRTRVTTDFTRTTVPDGAPAPTTDTAYVRVLYTRTTAPEHAEPVASPQQVALRLERGTDGRWRAAGMPNA</sequence>